<feature type="compositionally biased region" description="Polar residues" evidence="3">
    <location>
        <begin position="224"/>
        <end position="277"/>
    </location>
</feature>
<feature type="region of interest" description="Disordered" evidence="3">
    <location>
        <begin position="78"/>
        <end position="525"/>
    </location>
</feature>
<keyword evidence="2" id="KW-0539">Nucleus</keyword>
<keyword evidence="4" id="KW-0472">Membrane</keyword>
<dbReference type="GO" id="GO:0045766">
    <property type="term" value="P:positive regulation of angiogenesis"/>
    <property type="evidence" value="ECO:0007669"/>
    <property type="project" value="InterPro"/>
</dbReference>
<dbReference type="InterPro" id="IPR052305">
    <property type="entry name" value="TransReg_TumorExp"/>
</dbReference>
<dbReference type="GO" id="GO:0043066">
    <property type="term" value="P:negative regulation of apoptotic process"/>
    <property type="evidence" value="ECO:0007669"/>
    <property type="project" value="InterPro"/>
</dbReference>
<evidence type="ECO:0000313" key="5">
    <source>
        <dbReference type="EMBL" id="TUA69866.1"/>
    </source>
</evidence>
<evidence type="ECO:0008006" key="7">
    <source>
        <dbReference type="Google" id="ProtNLM"/>
    </source>
</evidence>
<feature type="compositionally biased region" description="Low complexity" evidence="3">
    <location>
        <begin position="170"/>
        <end position="190"/>
    </location>
</feature>
<proteinExistence type="predicted"/>
<feature type="compositionally biased region" description="Polar residues" evidence="3">
    <location>
        <begin position="326"/>
        <end position="340"/>
    </location>
</feature>
<dbReference type="InterPro" id="IPR031402">
    <property type="entry name" value="LYRIC"/>
</dbReference>
<evidence type="ECO:0000256" key="3">
    <source>
        <dbReference type="SAM" id="MobiDB-lite"/>
    </source>
</evidence>
<organism evidence="5 6">
    <name type="scientific">Bagarius yarrelli</name>
    <name type="common">Goonch</name>
    <name type="synonym">Bagrus yarrelli</name>
    <dbReference type="NCBI Taxonomy" id="175774"/>
    <lineage>
        <taxon>Eukaryota</taxon>
        <taxon>Metazoa</taxon>
        <taxon>Chordata</taxon>
        <taxon>Craniata</taxon>
        <taxon>Vertebrata</taxon>
        <taxon>Euteleostomi</taxon>
        <taxon>Actinopterygii</taxon>
        <taxon>Neopterygii</taxon>
        <taxon>Teleostei</taxon>
        <taxon>Ostariophysi</taxon>
        <taxon>Siluriformes</taxon>
        <taxon>Sisoridae</taxon>
        <taxon>Sisorinae</taxon>
        <taxon>Bagarius</taxon>
    </lineage>
</organism>
<dbReference type="GO" id="GO:0043123">
    <property type="term" value="P:positive regulation of canonical NF-kappaB signal transduction"/>
    <property type="evidence" value="ECO:0007669"/>
    <property type="project" value="InterPro"/>
</dbReference>
<keyword evidence="6" id="KW-1185">Reference proteome</keyword>
<feature type="compositionally biased region" description="Basic residues" evidence="3">
    <location>
        <begin position="488"/>
        <end position="497"/>
    </location>
</feature>
<evidence type="ECO:0000313" key="6">
    <source>
        <dbReference type="Proteomes" id="UP000319801"/>
    </source>
</evidence>
<dbReference type="GO" id="GO:0005634">
    <property type="term" value="C:nucleus"/>
    <property type="evidence" value="ECO:0007669"/>
    <property type="project" value="UniProtKB-SubCell"/>
</dbReference>
<protein>
    <recommendedName>
        <fullName evidence="7">Protein LYRIC</fullName>
    </recommendedName>
</protein>
<sequence length="525" mass="57616">MALEWRAAVERMDVYLKELLSSGLLLLHAELGVDVGLKAELLPPGLLACVAAGLGLLLALLLWWSVCRCFSKKTAERVAPEAGKISRPKAEEVKKRSRKRGGEKKVQRNGQAVDLEEELKPAEIQNPSESPDPTGGKSEKGKKNKKKTKAQPHQHPRDHTTSAQKTPRVTSTSSNITITKNSNITTTNTSQTPRAQTSPTSKTPRAQTSTPPPSFTTPRAKLSTPKTPSSPHQPQNSANNRAHQTLQPQTSHIAQNISIQPQTPEAQKRYTQNTKITPHTHQRTPRAQTSPTPNSKAASKLIKHPNTQHPQTNTTQKLKHSPTPRPNTTTKQSHPTTCSIPCQPPTTKRSHLTPPKHQTPTSQTPKHRSKISTTKNQRAKHLQHSTNQTSVSTTPQNTKSANISNPQNTKSSSTPAPKAQKNGVRTPQLVAPVEHRSVSADQASDYCAPCEEWGNYEDPAGGTVPPVEPQDSDLEKDDDELAGPGSSKAKRKKKKKKKGEDTREKPEENLEPQKPVKKKKARRET</sequence>
<dbReference type="EMBL" id="VCAZ01000328">
    <property type="protein sequence ID" value="TUA69866.1"/>
    <property type="molecule type" value="Genomic_DNA"/>
</dbReference>
<dbReference type="GO" id="GO:0003712">
    <property type="term" value="F:transcription coregulator activity"/>
    <property type="evidence" value="ECO:0007669"/>
    <property type="project" value="TreeGrafter"/>
</dbReference>
<dbReference type="Pfam" id="PF15686">
    <property type="entry name" value="LYRIC"/>
    <property type="match status" value="1"/>
</dbReference>
<feature type="compositionally biased region" description="Basic residues" evidence="3">
    <location>
        <begin position="515"/>
        <end position="525"/>
    </location>
</feature>
<keyword evidence="4" id="KW-1133">Transmembrane helix</keyword>
<dbReference type="Proteomes" id="UP000319801">
    <property type="component" value="Unassembled WGS sequence"/>
</dbReference>
<dbReference type="OrthoDB" id="8918651at2759"/>
<evidence type="ECO:0000256" key="4">
    <source>
        <dbReference type="SAM" id="Phobius"/>
    </source>
</evidence>
<dbReference type="PANTHER" id="PTHR23251:SF0">
    <property type="entry name" value="PROTEIN LYRIC"/>
    <property type="match status" value="1"/>
</dbReference>
<evidence type="ECO:0000256" key="1">
    <source>
        <dbReference type="ARBA" id="ARBA00004123"/>
    </source>
</evidence>
<feature type="compositionally biased region" description="Polar residues" evidence="3">
    <location>
        <begin position="285"/>
        <end position="297"/>
    </location>
</feature>
<feature type="compositionally biased region" description="Basic residues" evidence="3">
    <location>
        <begin position="140"/>
        <end position="154"/>
    </location>
</feature>
<feature type="compositionally biased region" description="Low complexity" evidence="3">
    <location>
        <begin position="304"/>
        <end position="316"/>
    </location>
</feature>
<feature type="transmembrane region" description="Helical" evidence="4">
    <location>
        <begin position="42"/>
        <end position="64"/>
    </location>
</feature>
<accession>A0A556VW23</accession>
<name>A0A556VW23_BAGYA</name>
<feature type="compositionally biased region" description="Polar residues" evidence="3">
    <location>
        <begin position="384"/>
        <end position="415"/>
    </location>
</feature>
<feature type="compositionally biased region" description="Acidic residues" evidence="3">
    <location>
        <begin position="470"/>
        <end position="481"/>
    </location>
</feature>
<evidence type="ECO:0000256" key="2">
    <source>
        <dbReference type="ARBA" id="ARBA00023242"/>
    </source>
</evidence>
<reference evidence="5 6" key="1">
    <citation type="journal article" date="2019" name="Genome Biol. Evol.">
        <title>Whole-Genome Sequencing of the Giant Devil Catfish, Bagarius yarrelli.</title>
        <authorList>
            <person name="Jiang W."/>
            <person name="Lv Y."/>
            <person name="Cheng L."/>
            <person name="Yang K."/>
            <person name="Chao B."/>
            <person name="Wang X."/>
            <person name="Li Y."/>
            <person name="Pan X."/>
            <person name="You X."/>
            <person name="Zhang Y."/>
            <person name="Yang J."/>
            <person name="Li J."/>
            <person name="Zhang X."/>
            <person name="Liu S."/>
            <person name="Sun C."/>
            <person name="Yang J."/>
            <person name="Shi Q."/>
        </authorList>
    </citation>
    <scope>NUCLEOTIDE SEQUENCE [LARGE SCALE GENOMIC DNA]</scope>
    <source>
        <strain evidence="5">JWS20170419001</strain>
        <tissue evidence="5">Muscle</tissue>
    </source>
</reference>
<dbReference type="PANTHER" id="PTHR23251">
    <property type="entry name" value="LYSINE-RICH CEACAM1 CO-ISOLATED PROTEIN LYRIC PROTEIN"/>
    <property type="match status" value="1"/>
</dbReference>
<feature type="compositionally biased region" description="Polar residues" evidence="3">
    <location>
        <begin position="191"/>
        <end position="207"/>
    </location>
</feature>
<dbReference type="GO" id="GO:0006357">
    <property type="term" value="P:regulation of transcription by RNA polymerase II"/>
    <property type="evidence" value="ECO:0007669"/>
    <property type="project" value="TreeGrafter"/>
</dbReference>
<dbReference type="AlphaFoldDB" id="A0A556VW23"/>
<gene>
    <name evidence="5" type="ORF">Baya_16634</name>
</gene>
<comment type="subcellular location">
    <subcellularLocation>
        <location evidence="1">Nucleus</location>
    </subcellularLocation>
</comment>
<keyword evidence="4" id="KW-0812">Transmembrane</keyword>
<feature type="compositionally biased region" description="Basic and acidic residues" evidence="3">
    <location>
        <begin position="498"/>
        <end position="508"/>
    </location>
</feature>
<comment type="caution">
    <text evidence="5">The sequence shown here is derived from an EMBL/GenBank/DDBJ whole genome shotgun (WGS) entry which is preliminary data.</text>
</comment>